<proteinExistence type="predicted"/>
<protein>
    <submittedName>
        <fullName evidence="1">Uncharacterized protein</fullName>
    </submittedName>
</protein>
<dbReference type="AlphaFoldDB" id="A0A7R9D7D0"/>
<reference evidence="1" key="1">
    <citation type="submission" date="2020-11" db="EMBL/GenBank/DDBJ databases">
        <authorList>
            <person name="Tran Van P."/>
        </authorList>
    </citation>
    <scope>NUCLEOTIDE SEQUENCE</scope>
</reference>
<evidence type="ECO:0000313" key="1">
    <source>
        <dbReference type="EMBL" id="CAD7409482.1"/>
    </source>
</evidence>
<name>A0A7R9D7D0_TIMCR</name>
<gene>
    <name evidence="1" type="ORF">TCEB3V08_LOCUS10042</name>
</gene>
<accession>A0A7R9D7D0</accession>
<dbReference type="EMBL" id="OC321124">
    <property type="protein sequence ID" value="CAD7409482.1"/>
    <property type="molecule type" value="Genomic_DNA"/>
</dbReference>
<organism evidence="1">
    <name type="scientific">Timema cristinae</name>
    <name type="common">Walking stick</name>
    <dbReference type="NCBI Taxonomy" id="61476"/>
    <lineage>
        <taxon>Eukaryota</taxon>
        <taxon>Metazoa</taxon>
        <taxon>Ecdysozoa</taxon>
        <taxon>Arthropoda</taxon>
        <taxon>Hexapoda</taxon>
        <taxon>Insecta</taxon>
        <taxon>Pterygota</taxon>
        <taxon>Neoptera</taxon>
        <taxon>Polyneoptera</taxon>
        <taxon>Phasmatodea</taxon>
        <taxon>Timematodea</taxon>
        <taxon>Timematoidea</taxon>
        <taxon>Timematidae</taxon>
        <taxon>Timema</taxon>
    </lineage>
</organism>
<sequence>MKPAASVALAQRESRGNAARRSWSFVAPFPIGLAPSGLRDGFRHVRVVVDASFDACYYPTHRQMSPIAARHPEGAVNGTFP</sequence>